<evidence type="ECO:0000313" key="2">
    <source>
        <dbReference type="Proteomes" id="UP000245081"/>
    </source>
</evidence>
<comment type="caution">
    <text evidence="1">The sequence shown here is derived from an EMBL/GenBank/DDBJ whole genome shotgun (WGS) entry which is preliminary data.</text>
</comment>
<accession>A0A2R5F813</accession>
<sequence length="65" mass="7067">MASKLSQVTNDDKELGIVILTNIRASLESLGFGDAEASISGADLVDAMQEHYQAIEHLLSKYNLM</sequence>
<dbReference type="Proteomes" id="UP000245081">
    <property type="component" value="Unassembled WGS sequence"/>
</dbReference>
<evidence type="ECO:0000313" key="1">
    <source>
        <dbReference type="EMBL" id="GBG14382.1"/>
    </source>
</evidence>
<dbReference type="RefSeq" id="WP_109015572.1">
    <property type="nucleotide sequence ID" value="NZ_BDOQ01000007.1"/>
</dbReference>
<keyword evidence="2" id="KW-1185">Reference proteome</keyword>
<name>A0A2R5F813_9PROT</name>
<gene>
    <name evidence="1" type="ORF">NMK_1981</name>
</gene>
<organism evidence="1 2">
    <name type="scientific">Novimethylophilus kurashikiensis</name>
    <dbReference type="NCBI Taxonomy" id="1825523"/>
    <lineage>
        <taxon>Bacteria</taxon>
        <taxon>Pseudomonadati</taxon>
        <taxon>Pseudomonadota</taxon>
        <taxon>Betaproteobacteria</taxon>
        <taxon>Nitrosomonadales</taxon>
        <taxon>Methylophilaceae</taxon>
        <taxon>Novimethylophilus</taxon>
    </lineage>
</organism>
<protein>
    <submittedName>
        <fullName evidence="1">AsmA family protein</fullName>
    </submittedName>
</protein>
<dbReference type="AlphaFoldDB" id="A0A2R5F813"/>
<reference evidence="1 2" key="1">
    <citation type="journal article" date="2018" name="Environ. Microbiol.">
        <title>Isolation and genomic characterization of Novimethylophilus kurashikiensis gen. nov. sp. nov., a new lanthanide-dependent methylotrophic species of Methylophilaceae.</title>
        <authorList>
            <person name="Lv H."/>
            <person name="Sahin N."/>
            <person name="Tani A."/>
        </authorList>
    </citation>
    <scope>NUCLEOTIDE SEQUENCE [LARGE SCALE GENOMIC DNA]</scope>
    <source>
        <strain evidence="1 2">La2-4</strain>
    </source>
</reference>
<dbReference type="EMBL" id="BDOQ01000007">
    <property type="protein sequence ID" value="GBG14382.1"/>
    <property type="molecule type" value="Genomic_DNA"/>
</dbReference>
<proteinExistence type="predicted"/>